<dbReference type="InterPro" id="IPR019410">
    <property type="entry name" value="Methyltransf_16"/>
</dbReference>
<dbReference type="AlphaFoldDB" id="A0A7S1TRJ2"/>
<dbReference type="CDD" id="cd02440">
    <property type="entry name" value="AdoMet_MTases"/>
    <property type="match status" value="1"/>
</dbReference>
<dbReference type="PANTHER" id="PTHR14614">
    <property type="entry name" value="HEPATOCELLULAR CARCINOMA-ASSOCIATED ANTIGEN"/>
    <property type="match status" value="1"/>
</dbReference>
<sequence>MAAFDDGIAALVATADPSLSDLLDMRLAGGYSAVIARLSSASGADLEALLIFLGVALTKDGDAAHDFAGGGGHAALQRIMMRSGDEALAALACEVIAASSRHGVSFPSPAALGGAIRPAPTPYAFDGPAGALALRLRDVPKRQTAQKDTGFIMWPAAVVLARFLNLKPENVAGKAVLEIGAGLGLAGFAAVPHAAHVTLSDYNDEVLENLRYNAALNFEARAQAPGLKFPAVRFLDFHEFRPIPDPDAVAKREPPADAIVPGGDAFDVVLGTDMICCDEDAWSAAAVIAQTLKVGGVAYLCLADPRNRYGVESFPAALAAQPELTFEVKRVEDPQVMQDVTEQARYLDWNLFTVTRHDAAAAAPPA</sequence>
<evidence type="ECO:0000313" key="1">
    <source>
        <dbReference type="EMBL" id="CAD9244669.1"/>
    </source>
</evidence>
<accession>A0A7S1TRJ2</accession>
<gene>
    <name evidence="1" type="ORF">PPAR1163_LOCUS3017</name>
</gene>
<dbReference type="Pfam" id="PF10294">
    <property type="entry name" value="Methyltransf_16"/>
    <property type="match status" value="1"/>
</dbReference>
<dbReference type="Gene3D" id="3.40.50.150">
    <property type="entry name" value="Vaccinia Virus protein VP39"/>
    <property type="match status" value="1"/>
</dbReference>
<name>A0A7S1TRJ2_9STRA</name>
<dbReference type="InterPro" id="IPR029063">
    <property type="entry name" value="SAM-dependent_MTases_sf"/>
</dbReference>
<evidence type="ECO:0008006" key="2">
    <source>
        <dbReference type="Google" id="ProtNLM"/>
    </source>
</evidence>
<proteinExistence type="predicted"/>
<dbReference type="EMBL" id="HBGJ01004990">
    <property type="protein sequence ID" value="CAD9244669.1"/>
    <property type="molecule type" value="Transcribed_RNA"/>
</dbReference>
<dbReference type="SUPFAM" id="SSF53335">
    <property type="entry name" value="S-adenosyl-L-methionine-dependent methyltransferases"/>
    <property type="match status" value="1"/>
</dbReference>
<organism evidence="1">
    <name type="scientific">Phaeomonas parva</name>
    <dbReference type="NCBI Taxonomy" id="124430"/>
    <lineage>
        <taxon>Eukaryota</taxon>
        <taxon>Sar</taxon>
        <taxon>Stramenopiles</taxon>
        <taxon>Ochrophyta</taxon>
        <taxon>Pinguiophyceae</taxon>
        <taxon>Pinguiochrysidales</taxon>
        <taxon>Pinguiochrysidaceae</taxon>
        <taxon>Phaeomonas</taxon>
    </lineage>
</organism>
<reference evidence="1" key="1">
    <citation type="submission" date="2021-01" db="EMBL/GenBank/DDBJ databases">
        <authorList>
            <person name="Corre E."/>
            <person name="Pelletier E."/>
            <person name="Niang G."/>
            <person name="Scheremetjew M."/>
            <person name="Finn R."/>
            <person name="Kale V."/>
            <person name="Holt S."/>
            <person name="Cochrane G."/>
            <person name="Meng A."/>
            <person name="Brown T."/>
            <person name="Cohen L."/>
        </authorList>
    </citation>
    <scope>NUCLEOTIDE SEQUENCE</scope>
    <source>
        <strain evidence="1">CCMP2877</strain>
    </source>
</reference>
<protein>
    <recommendedName>
        <fullName evidence="2">FAM86 N-terminal domain-containing protein</fullName>
    </recommendedName>
</protein>